<dbReference type="Gene3D" id="1.10.630.10">
    <property type="entry name" value="Cytochrome P450"/>
    <property type="match status" value="1"/>
</dbReference>
<dbReference type="GO" id="GO:0004497">
    <property type="term" value="F:monooxygenase activity"/>
    <property type="evidence" value="ECO:0007669"/>
    <property type="project" value="InterPro"/>
</dbReference>
<keyword evidence="1" id="KW-0472">Membrane</keyword>
<dbReference type="AlphaFoldDB" id="A0A0C3S3J2"/>
<evidence type="ECO:0000313" key="2">
    <source>
        <dbReference type="EMBL" id="KIP02440.1"/>
    </source>
</evidence>
<dbReference type="GO" id="GO:0016705">
    <property type="term" value="F:oxidoreductase activity, acting on paired donors, with incorporation or reduction of molecular oxygen"/>
    <property type="evidence" value="ECO:0007669"/>
    <property type="project" value="InterPro"/>
</dbReference>
<name>A0A0C3S3J2_PHLG1</name>
<reference evidence="2 3" key="1">
    <citation type="journal article" date="2014" name="PLoS Genet.">
        <title>Analysis of the Phlebiopsis gigantea genome, transcriptome and secretome provides insight into its pioneer colonization strategies of wood.</title>
        <authorList>
            <person name="Hori C."/>
            <person name="Ishida T."/>
            <person name="Igarashi K."/>
            <person name="Samejima M."/>
            <person name="Suzuki H."/>
            <person name="Master E."/>
            <person name="Ferreira P."/>
            <person name="Ruiz-Duenas F.J."/>
            <person name="Held B."/>
            <person name="Canessa P."/>
            <person name="Larrondo L.F."/>
            <person name="Schmoll M."/>
            <person name="Druzhinina I.S."/>
            <person name="Kubicek C.P."/>
            <person name="Gaskell J.A."/>
            <person name="Kersten P."/>
            <person name="St John F."/>
            <person name="Glasner J."/>
            <person name="Sabat G."/>
            <person name="Splinter BonDurant S."/>
            <person name="Syed K."/>
            <person name="Yadav J."/>
            <person name="Mgbeahuruike A.C."/>
            <person name="Kovalchuk A."/>
            <person name="Asiegbu F.O."/>
            <person name="Lackner G."/>
            <person name="Hoffmeister D."/>
            <person name="Rencoret J."/>
            <person name="Gutierrez A."/>
            <person name="Sun H."/>
            <person name="Lindquist E."/>
            <person name="Barry K."/>
            <person name="Riley R."/>
            <person name="Grigoriev I.V."/>
            <person name="Henrissat B."/>
            <person name="Kues U."/>
            <person name="Berka R.M."/>
            <person name="Martinez A.T."/>
            <person name="Covert S.F."/>
            <person name="Blanchette R.A."/>
            <person name="Cullen D."/>
        </authorList>
    </citation>
    <scope>NUCLEOTIDE SEQUENCE [LARGE SCALE GENOMIC DNA]</scope>
    <source>
        <strain evidence="2 3">11061_1 CR5-6</strain>
    </source>
</reference>
<keyword evidence="1" id="KW-1133">Transmembrane helix</keyword>
<organism evidence="2 3">
    <name type="scientific">Phlebiopsis gigantea (strain 11061_1 CR5-6)</name>
    <name type="common">White-rot fungus</name>
    <name type="synonym">Peniophora gigantea</name>
    <dbReference type="NCBI Taxonomy" id="745531"/>
    <lineage>
        <taxon>Eukaryota</taxon>
        <taxon>Fungi</taxon>
        <taxon>Dikarya</taxon>
        <taxon>Basidiomycota</taxon>
        <taxon>Agaricomycotina</taxon>
        <taxon>Agaricomycetes</taxon>
        <taxon>Polyporales</taxon>
        <taxon>Phanerochaetaceae</taxon>
        <taxon>Phlebiopsis</taxon>
    </lineage>
</organism>
<keyword evidence="3" id="KW-1185">Reference proteome</keyword>
<evidence type="ECO:0000313" key="3">
    <source>
        <dbReference type="Proteomes" id="UP000053257"/>
    </source>
</evidence>
<protein>
    <recommendedName>
        <fullName evidence="4">Cytochrome P450</fullName>
    </recommendedName>
</protein>
<accession>A0A0C3S3J2</accession>
<dbReference type="SUPFAM" id="SSF48264">
    <property type="entry name" value="Cytochrome P450"/>
    <property type="match status" value="1"/>
</dbReference>
<dbReference type="GO" id="GO:0020037">
    <property type="term" value="F:heme binding"/>
    <property type="evidence" value="ECO:0007669"/>
    <property type="project" value="InterPro"/>
</dbReference>
<dbReference type="GO" id="GO:0005506">
    <property type="term" value="F:iron ion binding"/>
    <property type="evidence" value="ECO:0007669"/>
    <property type="project" value="InterPro"/>
</dbReference>
<dbReference type="STRING" id="745531.A0A0C3S3J2"/>
<evidence type="ECO:0000256" key="1">
    <source>
        <dbReference type="SAM" id="Phobius"/>
    </source>
</evidence>
<evidence type="ECO:0008006" key="4">
    <source>
        <dbReference type="Google" id="ProtNLM"/>
    </source>
</evidence>
<dbReference type="Proteomes" id="UP000053257">
    <property type="component" value="Unassembled WGS sequence"/>
</dbReference>
<dbReference type="EMBL" id="KN840675">
    <property type="protein sequence ID" value="KIP02440.1"/>
    <property type="molecule type" value="Genomic_DNA"/>
</dbReference>
<dbReference type="HOGENOM" id="CLU_1525718_0_0_1"/>
<gene>
    <name evidence="2" type="ORF">PHLGIDRAFT_16536</name>
</gene>
<dbReference type="OrthoDB" id="1470350at2759"/>
<feature type="transmembrane region" description="Helical" evidence="1">
    <location>
        <begin position="6"/>
        <end position="24"/>
    </location>
</feature>
<dbReference type="InterPro" id="IPR036396">
    <property type="entry name" value="Cyt_P450_sf"/>
</dbReference>
<proteinExistence type="predicted"/>
<sequence length="176" mass="20165">MASSVTFWPSAAACVAVWLAFRVYSRLQHIYALSYLPGPPTASRLWGDTFELRKSKVGTRYREWREKYGPTYLIREPLMEPVLVLGDVDGAAHVLNNTSIYWRPDIDKSILSLWKRLNPAFTRGESLQDHPSPQSVMKVSPIFFDLAYRLKEDWDDKLGSEEYVVLNVSEALHSLS</sequence>
<keyword evidence="1" id="KW-0812">Transmembrane</keyword>